<feature type="compositionally biased region" description="Low complexity" evidence="1">
    <location>
        <begin position="74"/>
        <end position="84"/>
    </location>
</feature>
<evidence type="ECO:0000256" key="1">
    <source>
        <dbReference type="SAM" id="MobiDB-lite"/>
    </source>
</evidence>
<feature type="region of interest" description="Disordered" evidence="1">
    <location>
        <begin position="125"/>
        <end position="164"/>
    </location>
</feature>
<reference evidence="2" key="1">
    <citation type="journal article" date="2020" name="Stud. Mycol.">
        <title>101 Dothideomycetes genomes: a test case for predicting lifestyles and emergence of pathogens.</title>
        <authorList>
            <person name="Haridas S."/>
            <person name="Albert R."/>
            <person name="Binder M."/>
            <person name="Bloem J."/>
            <person name="Labutti K."/>
            <person name="Salamov A."/>
            <person name="Andreopoulos B."/>
            <person name="Baker S."/>
            <person name="Barry K."/>
            <person name="Bills G."/>
            <person name="Bluhm B."/>
            <person name="Cannon C."/>
            <person name="Castanera R."/>
            <person name="Culley D."/>
            <person name="Daum C."/>
            <person name="Ezra D."/>
            <person name="Gonzalez J."/>
            <person name="Henrissat B."/>
            <person name="Kuo A."/>
            <person name="Liang C."/>
            <person name="Lipzen A."/>
            <person name="Lutzoni F."/>
            <person name="Magnuson J."/>
            <person name="Mondo S."/>
            <person name="Nolan M."/>
            <person name="Ohm R."/>
            <person name="Pangilinan J."/>
            <person name="Park H.-J."/>
            <person name="Ramirez L."/>
            <person name="Alfaro M."/>
            <person name="Sun H."/>
            <person name="Tritt A."/>
            <person name="Yoshinaga Y."/>
            <person name="Zwiers L.-H."/>
            <person name="Turgeon B."/>
            <person name="Goodwin S."/>
            <person name="Spatafora J."/>
            <person name="Crous P."/>
            <person name="Grigoriev I."/>
        </authorList>
    </citation>
    <scope>NUCLEOTIDE SEQUENCE</scope>
    <source>
        <strain evidence="2">CBS 119687</strain>
    </source>
</reference>
<feature type="region of interest" description="Disordered" evidence="1">
    <location>
        <begin position="1"/>
        <end position="85"/>
    </location>
</feature>
<accession>A0A6A5ZXD4</accession>
<feature type="region of interest" description="Disordered" evidence="1">
    <location>
        <begin position="400"/>
        <end position="428"/>
    </location>
</feature>
<feature type="compositionally biased region" description="Polar residues" evidence="1">
    <location>
        <begin position="148"/>
        <end position="162"/>
    </location>
</feature>
<dbReference type="GeneID" id="54411493"/>
<gene>
    <name evidence="2" type="ORF">P153DRAFT_391411</name>
</gene>
<keyword evidence="3" id="KW-1185">Reference proteome</keyword>
<dbReference type="EMBL" id="ML977525">
    <property type="protein sequence ID" value="KAF2123574.1"/>
    <property type="molecule type" value="Genomic_DNA"/>
</dbReference>
<dbReference type="RefSeq" id="XP_033517968.1">
    <property type="nucleotide sequence ID" value="XM_033671061.1"/>
</dbReference>
<name>A0A6A5ZXD4_9PLEO</name>
<dbReference type="AlphaFoldDB" id="A0A6A5ZXD4"/>
<feature type="compositionally biased region" description="Basic and acidic residues" evidence="1">
    <location>
        <begin position="56"/>
        <end position="66"/>
    </location>
</feature>
<evidence type="ECO:0000313" key="2">
    <source>
        <dbReference type="EMBL" id="KAF2123574.1"/>
    </source>
</evidence>
<dbReference type="Proteomes" id="UP000799771">
    <property type="component" value="Unassembled WGS sequence"/>
</dbReference>
<protein>
    <submittedName>
        <fullName evidence="2">Uncharacterized protein</fullName>
    </submittedName>
</protein>
<feature type="compositionally biased region" description="Low complexity" evidence="1">
    <location>
        <begin position="411"/>
        <end position="420"/>
    </location>
</feature>
<sequence>MPEPLPSSSFRRRSMMKRFDGRYTRTAGDMTDLPTLDSISRQDINPTAPDSHCAVHHAEEPRHSDELATLPTASSRRPSSPSTTVSLGFRTDEYLDDDETTRVAMGMPPLRRVTGQQVRALETTASARASIKSSSTGDTLDLSDHRSSIGSAVEQRQNTQRPYSAPEIASPSMLDAGAPQSTYDIPPTPARRNNDQKTVICPVCIHHFHQSPATILIDDDCCLICEEPVPLLSRRSVSCDENHLVCRSCVATTASKLASTPHLLPVRSHDWHPPTCRGAYRCFRCGEAFAQNAVVYVTAECRATFGQCCVGSQTAIRCPFHFSLGEQMLHDMGKASTALPRVTNVCVNVTCAPHLTGVENQDATPLEDPHADAMREVPRKERGRLREVLRRGLGRCKAVLGRKSSGDSDGAAAAAAPAAPEDGRSEWV</sequence>
<proteinExistence type="predicted"/>
<evidence type="ECO:0000313" key="3">
    <source>
        <dbReference type="Proteomes" id="UP000799771"/>
    </source>
</evidence>
<organism evidence="2 3">
    <name type="scientific">Dothidotthia symphoricarpi CBS 119687</name>
    <dbReference type="NCBI Taxonomy" id="1392245"/>
    <lineage>
        <taxon>Eukaryota</taxon>
        <taxon>Fungi</taxon>
        <taxon>Dikarya</taxon>
        <taxon>Ascomycota</taxon>
        <taxon>Pezizomycotina</taxon>
        <taxon>Dothideomycetes</taxon>
        <taxon>Pleosporomycetidae</taxon>
        <taxon>Pleosporales</taxon>
        <taxon>Dothidotthiaceae</taxon>
        <taxon>Dothidotthia</taxon>
    </lineage>
</organism>